<protein>
    <recommendedName>
        <fullName evidence="9 10">Lon protease</fullName>
        <ecNumber evidence="9 10">3.4.21.53</ecNumber>
    </recommendedName>
    <alternativeName>
        <fullName evidence="9">ATP-dependent protease La</fullName>
    </alternativeName>
</protein>
<dbReference type="Gene3D" id="2.30.130.40">
    <property type="entry name" value="LON domain-like"/>
    <property type="match status" value="1"/>
</dbReference>
<keyword evidence="18" id="KW-1185">Reference proteome</keyword>
<dbReference type="Gene3D" id="1.10.8.60">
    <property type="match status" value="1"/>
</dbReference>
<dbReference type="InterPro" id="IPR020568">
    <property type="entry name" value="Ribosomal_Su5_D2-typ_SF"/>
</dbReference>
<dbReference type="SUPFAM" id="SSF52540">
    <property type="entry name" value="P-loop containing nucleoside triphosphate hydrolases"/>
    <property type="match status" value="1"/>
</dbReference>
<dbReference type="NCBIfam" id="TIGR00763">
    <property type="entry name" value="lon"/>
    <property type="match status" value="1"/>
</dbReference>
<dbReference type="SMART" id="SM00382">
    <property type="entry name" value="AAA"/>
    <property type="match status" value="1"/>
</dbReference>
<dbReference type="InterPro" id="IPR004815">
    <property type="entry name" value="Lon_bac/euk-typ"/>
</dbReference>
<proteinExistence type="evidence at transcript level"/>
<dbReference type="InterPro" id="IPR027543">
    <property type="entry name" value="Lon_bac"/>
</dbReference>
<evidence type="ECO:0000256" key="8">
    <source>
        <dbReference type="ARBA" id="ARBA00023016"/>
    </source>
</evidence>
<dbReference type="PRINTS" id="PR00830">
    <property type="entry name" value="ENDOLAPTASE"/>
</dbReference>
<organism evidence="17 18">
    <name type="scientific">Leadbettera azotonutricia (strain ATCC BAA-888 / DSM 13862 / ZAS-9)</name>
    <name type="common">Treponema azotonutricium</name>
    <dbReference type="NCBI Taxonomy" id="545695"/>
    <lineage>
        <taxon>Bacteria</taxon>
        <taxon>Pseudomonadati</taxon>
        <taxon>Spirochaetota</taxon>
        <taxon>Spirochaetia</taxon>
        <taxon>Spirochaetales</taxon>
        <taxon>Breznakiellaceae</taxon>
        <taxon>Leadbettera</taxon>
    </lineage>
</organism>
<dbReference type="GO" id="GO:0034605">
    <property type="term" value="P:cellular response to heat"/>
    <property type="evidence" value="ECO:0007669"/>
    <property type="project" value="UniProtKB-UniRule"/>
</dbReference>
<dbReference type="GO" id="GO:0043565">
    <property type="term" value="F:sequence-specific DNA binding"/>
    <property type="evidence" value="ECO:0007669"/>
    <property type="project" value="UniProtKB-UniRule"/>
</dbReference>
<evidence type="ECO:0000256" key="9">
    <source>
        <dbReference type="HAMAP-Rule" id="MF_01973"/>
    </source>
</evidence>
<evidence type="ECO:0000256" key="10">
    <source>
        <dbReference type="PIRNR" id="PIRNR001174"/>
    </source>
</evidence>
<comment type="subunit">
    <text evidence="9 10">Homohexamer. Organized in a ring with a central cavity.</text>
</comment>
<dbReference type="InterPro" id="IPR003593">
    <property type="entry name" value="AAA+_ATPase"/>
</dbReference>
<keyword evidence="6 9" id="KW-0720">Serine protease</keyword>
<dbReference type="PROSITE" id="PS01046">
    <property type="entry name" value="LON_SER"/>
    <property type="match status" value="1"/>
</dbReference>
<evidence type="ECO:0000313" key="17">
    <source>
        <dbReference type="EMBL" id="AEF82801.1"/>
    </source>
</evidence>
<evidence type="ECO:0000256" key="6">
    <source>
        <dbReference type="ARBA" id="ARBA00022825"/>
    </source>
</evidence>
<dbReference type="AlphaFoldDB" id="F5YA93"/>
<dbReference type="Pfam" id="PF02190">
    <property type="entry name" value="LON_substr_bdg"/>
    <property type="match status" value="1"/>
</dbReference>
<accession>F5YA93</accession>
<name>F5YA93_LEAAZ</name>
<feature type="binding site" evidence="9 12">
    <location>
        <begin position="400"/>
        <end position="407"/>
    </location>
    <ligand>
        <name>ATP</name>
        <dbReference type="ChEBI" id="CHEBI:30616"/>
    </ligand>
</feature>
<dbReference type="InterPro" id="IPR015947">
    <property type="entry name" value="PUA-like_sf"/>
</dbReference>
<dbReference type="GO" id="GO:0004176">
    <property type="term" value="F:ATP-dependent peptidase activity"/>
    <property type="evidence" value="ECO:0007669"/>
    <property type="project" value="UniProtKB-UniRule"/>
</dbReference>
<evidence type="ECO:0000259" key="15">
    <source>
        <dbReference type="PROSITE" id="PS51786"/>
    </source>
</evidence>
<dbReference type="InterPro" id="IPR046336">
    <property type="entry name" value="Lon_prtase_N_sf"/>
</dbReference>
<evidence type="ECO:0000259" key="16">
    <source>
        <dbReference type="PROSITE" id="PS51787"/>
    </source>
</evidence>
<dbReference type="HOGENOM" id="CLU_004109_4_3_12"/>
<dbReference type="GO" id="GO:0004252">
    <property type="term" value="F:serine-type endopeptidase activity"/>
    <property type="evidence" value="ECO:0007669"/>
    <property type="project" value="UniProtKB-UniRule"/>
</dbReference>
<keyword evidence="7 9" id="KW-0067">ATP-binding</keyword>
<dbReference type="InterPro" id="IPR014721">
    <property type="entry name" value="Ribsml_uS5_D2-typ_fold_subgr"/>
</dbReference>
<keyword evidence="2 9" id="KW-0963">Cytoplasm</keyword>
<dbReference type="PROSITE" id="PS51787">
    <property type="entry name" value="LON_N"/>
    <property type="match status" value="1"/>
</dbReference>
<comment type="catalytic activity">
    <reaction evidence="9 10 13">
        <text>Hydrolysis of proteins in presence of ATP.</text>
        <dbReference type="EC" id="3.4.21.53"/>
    </reaction>
</comment>
<dbReference type="RefSeq" id="WP_015711227.1">
    <property type="nucleotide sequence ID" value="NC_015577.1"/>
</dbReference>
<evidence type="ECO:0000256" key="4">
    <source>
        <dbReference type="ARBA" id="ARBA00022741"/>
    </source>
</evidence>
<dbReference type="Pfam" id="PF00004">
    <property type="entry name" value="AAA"/>
    <property type="match status" value="1"/>
</dbReference>
<dbReference type="InterPro" id="IPR008268">
    <property type="entry name" value="Peptidase_S16_AS"/>
</dbReference>
<evidence type="ECO:0000256" key="1">
    <source>
        <dbReference type="ARBA" id="ARBA00004496"/>
    </source>
</evidence>
<dbReference type="OrthoDB" id="9803599at2"/>
<dbReference type="InterPro" id="IPR054594">
    <property type="entry name" value="Lon_lid"/>
</dbReference>
<evidence type="ECO:0000256" key="12">
    <source>
        <dbReference type="PIRSR" id="PIRSR001174-2"/>
    </source>
</evidence>
<dbReference type="Gene3D" id="1.20.5.5270">
    <property type="match status" value="1"/>
</dbReference>
<keyword evidence="4 9" id="KW-0547">Nucleotide-binding</keyword>
<keyword evidence="5 9" id="KW-0378">Hydrolase</keyword>
<feature type="domain" description="Lon proteolytic" evidence="15">
    <location>
        <begin position="646"/>
        <end position="827"/>
    </location>
</feature>
<dbReference type="Proteomes" id="UP000009222">
    <property type="component" value="Chromosome"/>
</dbReference>
<evidence type="ECO:0000256" key="13">
    <source>
        <dbReference type="PROSITE-ProRule" id="PRU01122"/>
    </source>
</evidence>
<reference evidence="17 18" key="2">
    <citation type="journal article" date="2011" name="ISME J.">
        <title>RNA-seq reveals cooperative metabolic interactions between two termite-gut spirochete species in co-culture.</title>
        <authorList>
            <person name="Rosenthal A.Z."/>
            <person name="Matson E.G."/>
            <person name="Eldar A."/>
            <person name="Leadbetter J.R."/>
        </authorList>
    </citation>
    <scope>NUCLEOTIDE SEQUENCE [LARGE SCALE GENOMIC DNA]</scope>
    <source>
        <strain evidence="18">ATCC BAA-888 / DSM 13862 / ZAS-9</strain>
    </source>
</reference>
<evidence type="ECO:0000256" key="3">
    <source>
        <dbReference type="ARBA" id="ARBA00022670"/>
    </source>
</evidence>
<evidence type="ECO:0000313" key="18">
    <source>
        <dbReference type="Proteomes" id="UP000009222"/>
    </source>
</evidence>
<dbReference type="GO" id="GO:0005524">
    <property type="term" value="F:ATP binding"/>
    <property type="evidence" value="ECO:0007669"/>
    <property type="project" value="UniProtKB-UniRule"/>
</dbReference>
<evidence type="ECO:0000256" key="5">
    <source>
        <dbReference type="ARBA" id="ARBA00022801"/>
    </source>
</evidence>
<dbReference type="GO" id="GO:0006515">
    <property type="term" value="P:protein quality control for misfolded or incompletely synthesized proteins"/>
    <property type="evidence" value="ECO:0007669"/>
    <property type="project" value="UniProtKB-UniRule"/>
</dbReference>
<dbReference type="Pfam" id="PF22667">
    <property type="entry name" value="Lon_lid"/>
    <property type="match status" value="1"/>
</dbReference>
<dbReference type="Gene3D" id="3.40.50.300">
    <property type="entry name" value="P-loop containing nucleotide triphosphate hydrolases"/>
    <property type="match status" value="1"/>
</dbReference>
<dbReference type="SUPFAM" id="SSF88697">
    <property type="entry name" value="PUA domain-like"/>
    <property type="match status" value="1"/>
</dbReference>
<keyword evidence="3 9" id="KW-0645">Protease</keyword>
<dbReference type="PANTHER" id="PTHR10046">
    <property type="entry name" value="ATP DEPENDENT LON PROTEASE FAMILY MEMBER"/>
    <property type="match status" value="1"/>
</dbReference>
<dbReference type="InterPro" id="IPR027417">
    <property type="entry name" value="P-loop_NTPase"/>
</dbReference>
<evidence type="ECO:0000256" key="2">
    <source>
        <dbReference type="ARBA" id="ARBA00022490"/>
    </source>
</evidence>
<keyword evidence="8 9" id="KW-0346">Stress response</keyword>
<comment type="function">
    <text evidence="9">ATP-dependent serine protease that mediates the selective degradation of mutant and abnormal proteins as well as certain short-lived regulatory proteins. Required for cellular homeostasis and for survival from DNA damage and developmental changes induced by stress. Degrades polypeptides processively to yield small peptide fragments that are 5 to 10 amino acids long. Binds to DNA in a double-stranded, site-specific manner.</text>
</comment>
<dbReference type="InterPro" id="IPR003111">
    <property type="entry name" value="Lon_prtase_N"/>
</dbReference>
<dbReference type="CDD" id="cd19500">
    <property type="entry name" value="RecA-like_Lon"/>
    <property type="match status" value="1"/>
</dbReference>
<comment type="induction">
    <text evidence="9">By heat shock.</text>
</comment>
<dbReference type="HAMAP" id="MF_01973">
    <property type="entry name" value="lon_bact"/>
    <property type="match status" value="1"/>
</dbReference>
<dbReference type="STRING" id="545695.TREAZ_0738"/>
<evidence type="ECO:0000256" key="14">
    <source>
        <dbReference type="RuleBase" id="RU000591"/>
    </source>
</evidence>
<evidence type="ECO:0000256" key="7">
    <source>
        <dbReference type="ARBA" id="ARBA00022840"/>
    </source>
</evidence>
<dbReference type="Gene3D" id="3.30.230.10">
    <property type="match status" value="1"/>
</dbReference>
<comment type="subcellular location">
    <subcellularLocation>
        <location evidence="1 9 10">Cytoplasm</location>
    </subcellularLocation>
</comment>
<reference evidence="18" key="1">
    <citation type="submission" date="2009-12" db="EMBL/GenBank/DDBJ databases">
        <title>Complete sequence of Treponema azotonutricium strain ZAS-9.</title>
        <authorList>
            <person name="Tetu S.G."/>
            <person name="Matson E."/>
            <person name="Ren Q."/>
            <person name="Seshadri R."/>
            <person name="Elbourne L."/>
            <person name="Hassan K.A."/>
            <person name="Durkin A."/>
            <person name="Radune D."/>
            <person name="Mohamoud Y."/>
            <person name="Shay R."/>
            <person name="Jin S."/>
            <person name="Zhang X."/>
            <person name="Lucey K."/>
            <person name="Ballor N.R."/>
            <person name="Ottesen E."/>
            <person name="Rosenthal R."/>
            <person name="Allen A."/>
            <person name="Leadbetter J.R."/>
            <person name="Paulsen I.T."/>
        </authorList>
    </citation>
    <scope>NUCLEOTIDE SEQUENCE [LARGE SCALE GENOMIC DNA]</scope>
    <source>
        <strain evidence="18">ATCC BAA-888 / DSM 13862 / ZAS-9</strain>
    </source>
</reference>
<dbReference type="GO" id="GO:0005737">
    <property type="term" value="C:cytoplasm"/>
    <property type="evidence" value="ECO:0007669"/>
    <property type="project" value="UniProtKB-SubCell"/>
</dbReference>
<dbReference type="InParanoid" id="F5YA93"/>
<dbReference type="EMBL" id="CP001841">
    <property type="protein sequence ID" value="AEF82801.1"/>
    <property type="molecule type" value="Genomic_DNA"/>
</dbReference>
<dbReference type="eggNOG" id="COG0466">
    <property type="taxonomic scope" value="Bacteria"/>
</dbReference>
<dbReference type="Pfam" id="PF05362">
    <property type="entry name" value="Lon_C"/>
    <property type="match status" value="1"/>
</dbReference>
<feature type="domain" description="Lon N-terminal" evidence="16">
    <location>
        <begin position="22"/>
        <end position="222"/>
    </location>
</feature>
<feature type="active site" evidence="9 11">
    <location>
        <position position="776"/>
    </location>
</feature>
<sequence>MKLFKIPRSLGGKSAAGVENEFPLLPLRELVIFPQTMMPIFITYKTGINALEEALGRNQRVFAVCQKNSDGEVWEAGTVVRIIQHLRLPDSTFRVVLQGEYRAKLVSKWDPNESLLVNVEPLRADLRPAKEAPGKESPGTVSPEISGLMRAVQKSFVQYAELSKKVGAELLTAVEKAENAERLANIISNVLAVKAEKKVELLRIVDPGVRLEALLETLEMENEIFGIQKNISGKVKSRMEKNQREYILNEQIREINKELGKDTTEDEFSELERAIAAKAPGEEVLLKAQKETARLRKLQPFSPEAGVLRGYLEWIADLPWSNYSADSVSLADAEKILNEDHFDMRKAKERIIEFIAVRQLSAGSFAGSSAGISAEDAGSDEAPPPPEKTGIKGPILCFVGPPGTGKTSLGKSVARALGRRFVRISLGGVRDEAEIRGHRKTYVGALPGKIIQSMRKAEAMNPVFLLDEIDKLSTDFRGDPASALLEVLDPEQNSTFTDHYMEVPYDLSKVLFITTANSLHTIPYPLLDRMEIIEIPGYGENEKLAIAKNFLIPKELKENGLEKANISFKDDAVLEIIRRWTMESGVRGLEREIARCSRRIAREAVDKEYGKSKDKPIESFKKVVKKDDLEKLLGRGKYKNDLVFKEARIGVTYGLAWTETGGTMLPVETSSFEGQGELIITGNLGDVMKESARIALSYLRSAQNRYNYLVDNIGKTDFHIHVPEGAIPKDGPSAGITLASSLLSTICGIAPKPGIAMTGELTLTGRILPIGGLKEKLLAAIRNGMEKVLLPSDNRDDWEELDKDVREALKVEFVENADEAFGLLFDEKIHKGNGKKKSRDKRIKIREQ</sequence>
<dbReference type="KEGG" id="taz:TREAZ_0738"/>
<feature type="active site" evidence="9 11">
    <location>
        <position position="733"/>
    </location>
</feature>
<dbReference type="SMART" id="SM00464">
    <property type="entry name" value="LON"/>
    <property type="match status" value="1"/>
</dbReference>
<dbReference type="Gene3D" id="1.20.58.1480">
    <property type="match status" value="1"/>
</dbReference>
<dbReference type="SUPFAM" id="SSF54211">
    <property type="entry name" value="Ribosomal protein S5 domain 2-like"/>
    <property type="match status" value="1"/>
</dbReference>
<dbReference type="FunFam" id="3.40.50.300:FF:000382">
    <property type="entry name" value="Lon protease homolog 2, peroxisomal"/>
    <property type="match status" value="1"/>
</dbReference>
<dbReference type="EC" id="3.4.21.53" evidence="9 10"/>
<dbReference type="InterPro" id="IPR027065">
    <property type="entry name" value="Lon_Prtase"/>
</dbReference>
<comment type="similarity">
    <text evidence="9 10 13 14">Belongs to the peptidase S16 family.</text>
</comment>
<dbReference type="PIRSF" id="PIRSF001174">
    <property type="entry name" value="Lon_proteas"/>
    <property type="match status" value="1"/>
</dbReference>
<dbReference type="PROSITE" id="PS51786">
    <property type="entry name" value="LON_PROTEOLYTIC"/>
    <property type="match status" value="1"/>
</dbReference>
<dbReference type="FunCoup" id="F5YA93">
    <property type="interactions" value="355"/>
</dbReference>
<dbReference type="InterPro" id="IPR003959">
    <property type="entry name" value="ATPase_AAA_core"/>
</dbReference>
<evidence type="ECO:0000256" key="11">
    <source>
        <dbReference type="PIRSR" id="PIRSR001174-1"/>
    </source>
</evidence>
<dbReference type="GO" id="GO:0016887">
    <property type="term" value="F:ATP hydrolysis activity"/>
    <property type="evidence" value="ECO:0007669"/>
    <property type="project" value="UniProtKB-UniRule"/>
</dbReference>
<dbReference type="InterPro" id="IPR008269">
    <property type="entry name" value="Lon_proteolytic"/>
</dbReference>
<gene>
    <name evidence="17" type="primary">lon_1</name>
    <name evidence="9" type="synonym">lon</name>
    <name evidence="17" type="ordered locus">TREAZ_0738</name>
</gene>